<proteinExistence type="predicted"/>
<evidence type="ECO:0000256" key="1">
    <source>
        <dbReference type="SAM" id="MobiDB-lite"/>
    </source>
</evidence>
<evidence type="ECO:0000313" key="2">
    <source>
        <dbReference type="EMBL" id="GAG38538.1"/>
    </source>
</evidence>
<dbReference type="EMBL" id="BARS01048627">
    <property type="protein sequence ID" value="GAG38538.1"/>
    <property type="molecule type" value="Genomic_DNA"/>
</dbReference>
<accession>X0XPI2</accession>
<feature type="non-terminal residue" evidence="2">
    <location>
        <position position="242"/>
    </location>
</feature>
<name>X0XPI2_9ZZZZ</name>
<gene>
    <name evidence="2" type="ORF">S01H1_72845</name>
</gene>
<reference evidence="2" key="1">
    <citation type="journal article" date="2014" name="Front. Microbiol.">
        <title>High frequency of phylogenetically diverse reductive dehalogenase-homologous genes in deep subseafloor sedimentary metagenomes.</title>
        <authorList>
            <person name="Kawai M."/>
            <person name="Futagami T."/>
            <person name="Toyoda A."/>
            <person name="Takaki Y."/>
            <person name="Nishi S."/>
            <person name="Hori S."/>
            <person name="Arai W."/>
            <person name="Tsubouchi T."/>
            <person name="Morono Y."/>
            <person name="Uchiyama I."/>
            <person name="Ito T."/>
            <person name="Fujiyama A."/>
            <person name="Inagaki F."/>
            <person name="Takami H."/>
        </authorList>
    </citation>
    <scope>NUCLEOTIDE SEQUENCE</scope>
    <source>
        <strain evidence="2">Expedition CK06-06</strain>
    </source>
</reference>
<sequence>MLRDPFVSEPVMPADTTGLPPAPAVEPFDPSKDSIWVVPNAFPYPEIEGTNGLPATVDPALQLELGDVNMPATITNWEGISATGVLPPDTDGQVGPYHYVQIVNAPSVGSQVRIWNKSGAQLYNFGLSSLWPSGDPCDSYAYGDPVVLYDQLADRWLLTQFGLPDPPYYECIAVSKGSTPTNVPSDWHLYSFLVHNTKMNDYPKLGVWPDGYYMSANQFSPSYAGVGVWVFDRAAMLTGAAA</sequence>
<protein>
    <submittedName>
        <fullName evidence="2">Uncharacterized protein</fullName>
    </submittedName>
</protein>
<dbReference type="AlphaFoldDB" id="X0XPI2"/>
<comment type="caution">
    <text evidence="2">The sequence shown here is derived from an EMBL/GenBank/DDBJ whole genome shotgun (WGS) entry which is preliminary data.</text>
</comment>
<organism evidence="2">
    <name type="scientific">marine sediment metagenome</name>
    <dbReference type="NCBI Taxonomy" id="412755"/>
    <lineage>
        <taxon>unclassified sequences</taxon>
        <taxon>metagenomes</taxon>
        <taxon>ecological metagenomes</taxon>
    </lineage>
</organism>
<feature type="region of interest" description="Disordered" evidence="1">
    <location>
        <begin position="1"/>
        <end position="21"/>
    </location>
</feature>